<feature type="compositionally biased region" description="Basic residues" evidence="5">
    <location>
        <begin position="261"/>
        <end position="274"/>
    </location>
</feature>
<name>A0A5M3N558_CONPW</name>
<keyword evidence="8" id="KW-1185">Reference proteome</keyword>
<dbReference type="InterPro" id="IPR047126">
    <property type="entry name" value="RNF141-like"/>
</dbReference>
<feature type="compositionally biased region" description="Polar residues" evidence="5">
    <location>
        <begin position="106"/>
        <end position="118"/>
    </location>
</feature>
<evidence type="ECO:0000256" key="1">
    <source>
        <dbReference type="ARBA" id="ARBA00022723"/>
    </source>
</evidence>
<dbReference type="RefSeq" id="XP_007763251.1">
    <property type="nucleotide sequence ID" value="XM_007765061.1"/>
</dbReference>
<sequence>MPTDSDDEFDTLPDELEGVDFSTIPALSQAPVAHLRPSTSRRASPHSSNYGFDDELDDSTLAQVDALEAQALMRVPDAGGSRQPIVGQSVSCETPMARQPQAPAVHSSQHDSVISSKRSCPFPSPSSEKRAGKAKESSEAHDITVLFDILDHEVSCPICCDLFVAAHIGNPCGHSYCGDCGFAWVSQNERAPTCPVCRRKLKKSQPLLRNFSVDNFVQAYIRTQVLAGQTDWFPGGSKLAEWNARQEMWKLSDADRSEKTRKTHATSSRGRHAMHQPPILAPPIRYMHSLDLMVVSDDEDEDPTWQEGFVPANVHPGHGQRSTTRRSTRADASW</sequence>
<dbReference type="Proteomes" id="UP000053558">
    <property type="component" value="Unassembled WGS sequence"/>
</dbReference>
<dbReference type="PROSITE" id="PS50089">
    <property type="entry name" value="ZF_RING_2"/>
    <property type="match status" value="1"/>
</dbReference>
<dbReference type="InterPro" id="IPR018957">
    <property type="entry name" value="Znf_C3HC4_RING-type"/>
</dbReference>
<evidence type="ECO:0000256" key="2">
    <source>
        <dbReference type="ARBA" id="ARBA00022771"/>
    </source>
</evidence>
<dbReference type="Gene3D" id="3.30.40.10">
    <property type="entry name" value="Zinc/RING finger domain, C3HC4 (zinc finger)"/>
    <property type="match status" value="1"/>
</dbReference>
<evidence type="ECO:0000259" key="6">
    <source>
        <dbReference type="PROSITE" id="PS50089"/>
    </source>
</evidence>
<reference evidence="8" key="1">
    <citation type="journal article" date="2012" name="Science">
        <title>The Paleozoic origin of enzymatic lignin decomposition reconstructed from 31 fungal genomes.</title>
        <authorList>
            <person name="Floudas D."/>
            <person name="Binder M."/>
            <person name="Riley R."/>
            <person name="Barry K."/>
            <person name="Blanchette R.A."/>
            <person name="Henrissat B."/>
            <person name="Martinez A.T."/>
            <person name="Otillar R."/>
            <person name="Spatafora J.W."/>
            <person name="Yadav J.S."/>
            <person name="Aerts A."/>
            <person name="Benoit I."/>
            <person name="Boyd A."/>
            <person name="Carlson A."/>
            <person name="Copeland A."/>
            <person name="Coutinho P.M."/>
            <person name="de Vries R.P."/>
            <person name="Ferreira P."/>
            <person name="Findley K."/>
            <person name="Foster B."/>
            <person name="Gaskell J."/>
            <person name="Glotzer D."/>
            <person name="Gorecki P."/>
            <person name="Heitman J."/>
            <person name="Hesse C."/>
            <person name="Hori C."/>
            <person name="Igarashi K."/>
            <person name="Jurgens J.A."/>
            <person name="Kallen N."/>
            <person name="Kersten P."/>
            <person name="Kohler A."/>
            <person name="Kuees U."/>
            <person name="Kumar T.K.A."/>
            <person name="Kuo A."/>
            <person name="LaButti K."/>
            <person name="Larrondo L.F."/>
            <person name="Lindquist E."/>
            <person name="Ling A."/>
            <person name="Lombard V."/>
            <person name="Lucas S."/>
            <person name="Lundell T."/>
            <person name="Martin R."/>
            <person name="McLaughlin D.J."/>
            <person name="Morgenstern I."/>
            <person name="Morin E."/>
            <person name="Murat C."/>
            <person name="Nagy L.G."/>
            <person name="Nolan M."/>
            <person name="Ohm R.A."/>
            <person name="Patyshakuliyeva A."/>
            <person name="Rokas A."/>
            <person name="Ruiz-Duenas F.J."/>
            <person name="Sabat G."/>
            <person name="Salamov A."/>
            <person name="Samejima M."/>
            <person name="Schmutz J."/>
            <person name="Slot J.C."/>
            <person name="St John F."/>
            <person name="Stenlid J."/>
            <person name="Sun H."/>
            <person name="Sun S."/>
            <person name="Syed K."/>
            <person name="Tsang A."/>
            <person name="Wiebenga A."/>
            <person name="Young D."/>
            <person name="Pisabarro A."/>
            <person name="Eastwood D.C."/>
            <person name="Martin F."/>
            <person name="Cullen D."/>
            <person name="Grigoriev I.V."/>
            <person name="Hibbett D.S."/>
        </authorList>
    </citation>
    <scope>NUCLEOTIDE SEQUENCE [LARGE SCALE GENOMIC DNA]</scope>
    <source>
        <strain evidence="8">RWD-64-598 SS2</strain>
    </source>
</reference>
<feature type="region of interest" description="Disordered" evidence="5">
    <location>
        <begin position="30"/>
        <end position="55"/>
    </location>
</feature>
<comment type="caution">
    <text evidence="7">The sequence shown here is derived from an EMBL/GenBank/DDBJ whole genome shotgun (WGS) entry which is preliminary data.</text>
</comment>
<dbReference type="SUPFAM" id="SSF57850">
    <property type="entry name" value="RING/U-box"/>
    <property type="match status" value="1"/>
</dbReference>
<gene>
    <name evidence="7" type="ORF">CONPUDRAFT_161186</name>
</gene>
<dbReference type="GO" id="GO:0008270">
    <property type="term" value="F:zinc ion binding"/>
    <property type="evidence" value="ECO:0007669"/>
    <property type="project" value="UniProtKB-KW"/>
</dbReference>
<dbReference type="SMART" id="SM00184">
    <property type="entry name" value="RING"/>
    <property type="match status" value="1"/>
</dbReference>
<keyword evidence="1" id="KW-0479">Metal-binding</keyword>
<evidence type="ECO:0000313" key="8">
    <source>
        <dbReference type="Proteomes" id="UP000053558"/>
    </source>
</evidence>
<keyword evidence="3" id="KW-0862">Zinc</keyword>
<evidence type="ECO:0000313" key="7">
    <source>
        <dbReference type="EMBL" id="EIW86436.1"/>
    </source>
</evidence>
<accession>A0A5M3N558</accession>
<keyword evidence="2 4" id="KW-0863">Zinc-finger</keyword>
<evidence type="ECO:0000256" key="5">
    <source>
        <dbReference type="SAM" id="MobiDB-lite"/>
    </source>
</evidence>
<protein>
    <recommendedName>
        <fullName evidence="6">RING-type domain-containing protein</fullName>
    </recommendedName>
</protein>
<organism evidence="7 8">
    <name type="scientific">Coniophora puteana (strain RWD-64-598)</name>
    <name type="common">Brown rot fungus</name>
    <dbReference type="NCBI Taxonomy" id="741705"/>
    <lineage>
        <taxon>Eukaryota</taxon>
        <taxon>Fungi</taxon>
        <taxon>Dikarya</taxon>
        <taxon>Basidiomycota</taxon>
        <taxon>Agaricomycotina</taxon>
        <taxon>Agaricomycetes</taxon>
        <taxon>Agaricomycetidae</taxon>
        <taxon>Boletales</taxon>
        <taxon>Coniophorineae</taxon>
        <taxon>Coniophoraceae</taxon>
        <taxon>Coniophora</taxon>
    </lineage>
</organism>
<proteinExistence type="predicted"/>
<dbReference type="KEGG" id="cput:CONPUDRAFT_161186"/>
<feature type="compositionally biased region" description="Basic and acidic residues" evidence="5">
    <location>
        <begin position="127"/>
        <end position="136"/>
    </location>
</feature>
<feature type="region of interest" description="Disordered" evidence="5">
    <location>
        <begin position="253"/>
        <end position="276"/>
    </location>
</feature>
<dbReference type="EMBL" id="JH711573">
    <property type="protein sequence ID" value="EIW86436.1"/>
    <property type="molecule type" value="Genomic_DNA"/>
</dbReference>
<feature type="domain" description="RING-type" evidence="6">
    <location>
        <begin position="156"/>
        <end position="198"/>
    </location>
</feature>
<dbReference type="AlphaFoldDB" id="A0A5M3N558"/>
<feature type="region of interest" description="Disordered" evidence="5">
    <location>
        <begin position="301"/>
        <end position="334"/>
    </location>
</feature>
<dbReference type="InterPro" id="IPR001841">
    <property type="entry name" value="Znf_RING"/>
</dbReference>
<dbReference type="InterPro" id="IPR013083">
    <property type="entry name" value="Znf_RING/FYVE/PHD"/>
</dbReference>
<dbReference type="GeneID" id="19204492"/>
<feature type="compositionally biased region" description="Polar residues" evidence="5">
    <location>
        <begin position="37"/>
        <end position="50"/>
    </location>
</feature>
<dbReference type="OrthoDB" id="6105938at2759"/>
<dbReference type="PANTHER" id="PTHR12109">
    <property type="entry name" value="RING FINGER PROTEIN 141-RELATED"/>
    <property type="match status" value="1"/>
</dbReference>
<evidence type="ECO:0000256" key="3">
    <source>
        <dbReference type="ARBA" id="ARBA00022833"/>
    </source>
</evidence>
<evidence type="ECO:0000256" key="4">
    <source>
        <dbReference type="PROSITE-ProRule" id="PRU00175"/>
    </source>
</evidence>
<dbReference type="Pfam" id="PF00097">
    <property type="entry name" value="zf-C3HC4"/>
    <property type="match status" value="1"/>
</dbReference>
<feature type="region of interest" description="Disordered" evidence="5">
    <location>
        <begin position="92"/>
        <end position="136"/>
    </location>
</feature>